<dbReference type="Gene3D" id="1.20.1290.10">
    <property type="entry name" value="AhpD-like"/>
    <property type="match status" value="1"/>
</dbReference>
<dbReference type="InterPro" id="IPR029032">
    <property type="entry name" value="AhpD-like"/>
</dbReference>
<dbReference type="PANTHER" id="PTHR34846:SF11">
    <property type="entry name" value="4-CARBOXYMUCONOLACTONE DECARBOXYLASE FAMILY PROTEIN (AFU_ORTHOLOGUE AFUA_6G11590)"/>
    <property type="match status" value="1"/>
</dbReference>
<gene>
    <name evidence="2" type="ORF">J0X15_19565</name>
</gene>
<dbReference type="PANTHER" id="PTHR34846">
    <property type="entry name" value="4-CARBOXYMUCONOLACTONE DECARBOXYLASE FAMILY PROTEIN (AFU_ORTHOLOGUE AFUA_6G11590)"/>
    <property type="match status" value="1"/>
</dbReference>
<dbReference type="GO" id="GO:0051920">
    <property type="term" value="F:peroxiredoxin activity"/>
    <property type="evidence" value="ECO:0007669"/>
    <property type="project" value="InterPro"/>
</dbReference>
<reference evidence="2" key="1">
    <citation type="submission" date="2021-03" db="EMBL/GenBank/DDBJ databases">
        <title>Roseibium sp. CAU 1637 isolated from Incheon.</title>
        <authorList>
            <person name="Kim W."/>
        </authorList>
    </citation>
    <scope>NUCLEOTIDE SEQUENCE</scope>
    <source>
        <strain evidence="2">CAU 1637</strain>
    </source>
</reference>
<dbReference type="Proteomes" id="UP000664779">
    <property type="component" value="Unassembled WGS sequence"/>
</dbReference>
<comment type="caution">
    <text evidence="2">The sequence shown here is derived from an EMBL/GenBank/DDBJ whole genome shotgun (WGS) entry which is preliminary data.</text>
</comment>
<accession>A0A939JBG3</accession>
<dbReference type="SUPFAM" id="SSF69118">
    <property type="entry name" value="AhpD-like"/>
    <property type="match status" value="1"/>
</dbReference>
<evidence type="ECO:0000313" key="2">
    <source>
        <dbReference type="EMBL" id="MBO0347438.1"/>
    </source>
</evidence>
<evidence type="ECO:0000259" key="1">
    <source>
        <dbReference type="Pfam" id="PF02627"/>
    </source>
</evidence>
<name>A0A939JBG3_9HYPH</name>
<dbReference type="Pfam" id="PF02627">
    <property type="entry name" value="CMD"/>
    <property type="match status" value="1"/>
</dbReference>
<dbReference type="InterPro" id="IPR003779">
    <property type="entry name" value="CMD-like"/>
</dbReference>
<organism evidence="2 3">
    <name type="scientific">Roseibium limicola</name>
    <dbReference type="NCBI Taxonomy" id="2816037"/>
    <lineage>
        <taxon>Bacteria</taxon>
        <taxon>Pseudomonadati</taxon>
        <taxon>Pseudomonadota</taxon>
        <taxon>Alphaproteobacteria</taxon>
        <taxon>Hyphomicrobiales</taxon>
        <taxon>Stappiaceae</taxon>
        <taxon>Roseibium</taxon>
    </lineage>
</organism>
<dbReference type="RefSeq" id="WP_206944593.1">
    <property type="nucleotide sequence ID" value="NZ_JAFLNF010000012.1"/>
</dbReference>
<keyword evidence="3" id="KW-1185">Reference proteome</keyword>
<proteinExistence type="predicted"/>
<protein>
    <submittedName>
        <fullName evidence="2">Carboxymuconolactone decarboxylase family protein</fullName>
    </submittedName>
</protein>
<dbReference type="AlphaFoldDB" id="A0A939JBG3"/>
<feature type="domain" description="Carboxymuconolactone decarboxylase-like" evidence="1">
    <location>
        <begin position="42"/>
        <end position="106"/>
    </location>
</feature>
<dbReference type="EMBL" id="JAFLNF010000012">
    <property type="protein sequence ID" value="MBO0347438.1"/>
    <property type="molecule type" value="Genomic_DNA"/>
</dbReference>
<sequence length="182" mass="20382">MSRIPPLEPDALSSRQREVYEAIASGPRGRVRGPLAIWLNRPDLADRAQALGRYCRYDSSLSPRLSELAILATARVWMSEFEWAAHKPIALKAGISKEIVEAIRTGDDPVFLQADEEIVYRFSEMLHTQRKVTDEVYARAVEVLGQDAVVDLTGLLGYYTLISMTINVFEVPPPDGLKPELE</sequence>
<evidence type="ECO:0000313" key="3">
    <source>
        <dbReference type="Proteomes" id="UP000664779"/>
    </source>
</evidence>